<feature type="compositionally biased region" description="Basic and acidic residues" evidence="5">
    <location>
        <begin position="1117"/>
        <end position="1131"/>
    </location>
</feature>
<feature type="compositionally biased region" description="Low complexity" evidence="5">
    <location>
        <begin position="552"/>
        <end position="562"/>
    </location>
</feature>
<feature type="region of interest" description="Disordered" evidence="5">
    <location>
        <begin position="1020"/>
        <end position="1056"/>
    </location>
</feature>
<keyword evidence="8" id="KW-1185">Reference proteome</keyword>
<feature type="transmembrane region" description="Helical" evidence="6">
    <location>
        <begin position="333"/>
        <end position="354"/>
    </location>
</feature>
<feature type="transmembrane region" description="Helical" evidence="6">
    <location>
        <begin position="481"/>
        <end position="501"/>
    </location>
</feature>
<feature type="region of interest" description="Disordered" evidence="5">
    <location>
        <begin position="1091"/>
        <end position="1175"/>
    </location>
</feature>
<feature type="region of interest" description="Disordered" evidence="5">
    <location>
        <begin position="1449"/>
        <end position="1497"/>
    </location>
</feature>
<feature type="transmembrane region" description="Helical" evidence="6">
    <location>
        <begin position="760"/>
        <end position="780"/>
    </location>
</feature>
<evidence type="ECO:0000256" key="2">
    <source>
        <dbReference type="ARBA" id="ARBA00022692"/>
    </source>
</evidence>
<accession>K0TJK2</accession>
<organism evidence="7 8">
    <name type="scientific">Thalassiosira oceanica</name>
    <name type="common">Marine diatom</name>
    <dbReference type="NCBI Taxonomy" id="159749"/>
    <lineage>
        <taxon>Eukaryota</taxon>
        <taxon>Sar</taxon>
        <taxon>Stramenopiles</taxon>
        <taxon>Ochrophyta</taxon>
        <taxon>Bacillariophyta</taxon>
        <taxon>Coscinodiscophyceae</taxon>
        <taxon>Thalassiosirophycidae</taxon>
        <taxon>Thalassiosirales</taxon>
        <taxon>Thalassiosiraceae</taxon>
        <taxon>Thalassiosira</taxon>
    </lineage>
</organism>
<protein>
    <submittedName>
        <fullName evidence="7">Uncharacterized protein</fullName>
    </submittedName>
</protein>
<evidence type="ECO:0000256" key="6">
    <source>
        <dbReference type="SAM" id="Phobius"/>
    </source>
</evidence>
<feature type="compositionally biased region" description="Low complexity" evidence="5">
    <location>
        <begin position="131"/>
        <end position="140"/>
    </location>
</feature>
<dbReference type="EMBL" id="AGNL01003971">
    <property type="protein sequence ID" value="EJK74091.1"/>
    <property type="molecule type" value="Genomic_DNA"/>
</dbReference>
<evidence type="ECO:0000256" key="1">
    <source>
        <dbReference type="ARBA" id="ARBA00004141"/>
    </source>
</evidence>
<feature type="region of interest" description="Disordered" evidence="5">
    <location>
        <begin position="1"/>
        <end position="32"/>
    </location>
</feature>
<keyword evidence="2 6" id="KW-0812">Transmembrane</keyword>
<evidence type="ECO:0000256" key="5">
    <source>
        <dbReference type="SAM" id="MobiDB-lite"/>
    </source>
</evidence>
<evidence type="ECO:0000313" key="7">
    <source>
        <dbReference type="EMBL" id="EJK74091.1"/>
    </source>
</evidence>
<feature type="region of interest" description="Disordered" evidence="5">
    <location>
        <begin position="538"/>
        <end position="581"/>
    </location>
</feature>
<keyword evidence="3 6" id="KW-1133">Transmembrane helix</keyword>
<comment type="caution">
    <text evidence="7">The sequence shown here is derived from an EMBL/GenBank/DDBJ whole genome shotgun (WGS) entry which is preliminary data.</text>
</comment>
<dbReference type="GO" id="GO:0016020">
    <property type="term" value="C:membrane"/>
    <property type="evidence" value="ECO:0007669"/>
    <property type="project" value="UniProtKB-SubCell"/>
</dbReference>
<reference evidence="7 8" key="1">
    <citation type="journal article" date="2012" name="Genome Biol.">
        <title>Genome and low-iron response of an oceanic diatom adapted to chronic iron limitation.</title>
        <authorList>
            <person name="Lommer M."/>
            <person name="Specht M."/>
            <person name="Roy A.S."/>
            <person name="Kraemer L."/>
            <person name="Andreson R."/>
            <person name="Gutowska M.A."/>
            <person name="Wolf J."/>
            <person name="Bergner S.V."/>
            <person name="Schilhabel M.B."/>
            <person name="Klostermeier U.C."/>
            <person name="Beiko R.G."/>
            <person name="Rosenstiel P."/>
            <person name="Hippler M."/>
            <person name="Laroche J."/>
        </authorList>
    </citation>
    <scope>NUCLEOTIDE SEQUENCE [LARGE SCALE GENOMIC DNA]</scope>
    <source>
        <strain evidence="7 8">CCMP1005</strain>
    </source>
</reference>
<feature type="compositionally biased region" description="Basic residues" evidence="5">
    <location>
        <begin position="11"/>
        <end position="22"/>
    </location>
</feature>
<feature type="region of interest" description="Disordered" evidence="5">
    <location>
        <begin position="47"/>
        <end position="192"/>
    </location>
</feature>
<feature type="compositionally biased region" description="Basic and acidic residues" evidence="5">
    <location>
        <begin position="1020"/>
        <end position="1050"/>
    </location>
</feature>
<keyword evidence="4 6" id="KW-0472">Membrane</keyword>
<feature type="region of interest" description="Disordered" evidence="5">
    <location>
        <begin position="876"/>
        <end position="896"/>
    </location>
</feature>
<feature type="compositionally biased region" description="Basic and acidic residues" evidence="5">
    <location>
        <begin position="978"/>
        <end position="990"/>
    </location>
</feature>
<dbReference type="PANTHER" id="PTHR10924">
    <property type="entry name" value="MAJOR FACILITATOR SUPERFAMILY PROTEIN-RELATED"/>
    <property type="match status" value="1"/>
</dbReference>
<gene>
    <name evidence="7" type="ORF">THAOC_04256</name>
</gene>
<comment type="subcellular location">
    <subcellularLocation>
        <location evidence="1">Membrane</location>
        <topology evidence="1">Multi-pass membrane protein</topology>
    </subcellularLocation>
</comment>
<sequence>MDDGPSMSPAKTKKKAKLKPKLRPSQILTDQSSMKVDALGFGEFVSAERHVDGEATVPLKNISSRIKPRDATPTNTPHIPEHDDYDAYGFSLSSSPSKDIIVPSPCGDEESGDQRPRRPMRSPLAIRRGQSSDSYVSDESSTSEEDIASNSHQDKAEVVALRTQGSRDSVELTISRSGDEIRHSSTPYSVSSIDDQGIAHELLTYSFATKLKGNNDNSDNSNNSNQNGRKAPVAALTTTSPAKIFDDQISAMKTRDSITSEASFVPNLSPNGAFKEALHEPTSEARHERSPRSSCTLDGALVYSDEEDDSKTKHKTRTIGAFSATLSFARWQMICYLCLLNLLAGWTCFSTVPYSSLFPDAEFHMVLYLFGYILSSLSLPILLSSLGLSLRKTVVIGAMLLFAGNLLISGMGSDDDSEIRHLQVGFLLAGISQPMYQNTADSLVKSWFPDDERELVLAFQRESSKLGAAVSFGIAALDVETAARVGILTTLSGVLFFIVALQFEDTPPTPLSGIGTVRVIKGRHDVRRLSPLAMTVDGHLGLSGQPSSGAGRTLTKRTPLPRRLVETNDDGNDSAYGRPSEVTVDHEEGCPLVDTPVDTPTSIPSYGSVDATLVGTQYSNGQSADTHILRPRPTTNAPPTFPVLHRGDKHRQCQPCLPLSAADERSEIILTQTPHHLDVNIKADQMLAAIRSCLARDNYIQCLALCSCSAAVFDVVLAFVDSLLDSQGDLSTGLVGYAFLMLGMASSAVFVRFSEKKYRAILTVTSTLGVFALLACIANYRLPIRLTEYLMLVASLFGPMAPLASKLGIKQCHPSDDGMVLSVQDILSRLLSMLSILAFKSYGFAYLATLKPPVPPPPPPLPIQLEAVVVEAPPVRREPRAEDQVRRESEEGEELGHVPQERLLLEAPAPALPVVVDQPPLEDAEEPQVDHESRRDAVLVEYLHEVEHALVGDPDGRAEVRPGPTGESPVDGVQPQAAKDDAQAAPLAEDRRGPVELLLVQRPDPAGTVVEADVRGHPLVRPREEVREEEPGGEELHPDDGRHEGQEVALRRRHRRHEHHSAVEELLLVPRHSLVVPGVAPVGTHARPLVGEEAGEEEAPRQDAVEETLEDGMELGGRGELHRRRDEEEAARQVAHLGPRLGVGVEEVLPGEDPVGEEDEVDVERPDPEGEPPPVVVEELADDGEEVQAGRARLEARHGVLVCLDDEVRGRVDLEERRAPGEGERTGVVLDVPERRDVDRRAVVGHPPPPPGLGEIVSEPSPGRVGTVAPSAAEAPALAQLVDDQVERVGDAVDDVQEVVGQPVLPVERLGEGRVVVVDPVVEARQRQGDVPGVPRAVEQLDGIRRRGNVAVRQESTGRAVDEVPPPCPLVVGESRGQGPGRVGPDAPRARAVRADEVRRGPVVLVPGDPPRAAPRVVVHVPRGTALRVDHDVVGRAVVPAVVPAVAPEADEARRPPPSGAGGSRVEARGGVLVVPVGSHEVPQAGAEGRPGPRHAG</sequence>
<name>K0TJK2_THAOC</name>
<evidence type="ECO:0000256" key="4">
    <source>
        <dbReference type="ARBA" id="ARBA00023136"/>
    </source>
</evidence>
<evidence type="ECO:0000313" key="8">
    <source>
        <dbReference type="Proteomes" id="UP000266841"/>
    </source>
</evidence>
<feature type="region of interest" description="Disordered" evidence="5">
    <location>
        <begin position="1241"/>
        <end position="1268"/>
    </location>
</feature>
<feature type="compositionally biased region" description="Low complexity" evidence="5">
    <location>
        <begin position="214"/>
        <end position="227"/>
    </location>
</feature>
<dbReference type="PANTHER" id="PTHR10924:SF6">
    <property type="entry name" value="SOLUTE CARRIER FAMILY 49 MEMBER A3"/>
    <property type="match status" value="1"/>
</dbReference>
<dbReference type="Proteomes" id="UP000266841">
    <property type="component" value="Unassembled WGS sequence"/>
</dbReference>
<dbReference type="InterPro" id="IPR049680">
    <property type="entry name" value="FLVCR1-2_SLC49-like"/>
</dbReference>
<dbReference type="InterPro" id="IPR036259">
    <property type="entry name" value="MFS_trans_sf"/>
</dbReference>
<feature type="compositionally biased region" description="Polar residues" evidence="5">
    <location>
        <begin position="163"/>
        <end position="176"/>
    </location>
</feature>
<feature type="transmembrane region" description="Helical" evidence="6">
    <location>
        <begin position="732"/>
        <end position="753"/>
    </location>
</feature>
<feature type="region of interest" description="Disordered" evidence="5">
    <location>
        <begin position="954"/>
        <end position="990"/>
    </location>
</feature>
<dbReference type="Gene3D" id="1.20.1250.20">
    <property type="entry name" value="MFS general substrate transporter like domains"/>
    <property type="match status" value="1"/>
</dbReference>
<dbReference type="SUPFAM" id="SSF103473">
    <property type="entry name" value="MFS general substrate transporter"/>
    <property type="match status" value="1"/>
</dbReference>
<feature type="transmembrane region" description="Helical" evidence="6">
    <location>
        <begin position="393"/>
        <end position="412"/>
    </location>
</feature>
<dbReference type="eggNOG" id="KOG2563">
    <property type="taxonomic scope" value="Eukaryota"/>
</dbReference>
<proteinExistence type="predicted"/>
<evidence type="ECO:0000256" key="3">
    <source>
        <dbReference type="ARBA" id="ARBA00022989"/>
    </source>
</evidence>
<feature type="transmembrane region" description="Helical" evidence="6">
    <location>
        <begin position="366"/>
        <end position="386"/>
    </location>
</feature>
<feature type="region of interest" description="Disordered" evidence="5">
    <location>
        <begin position="214"/>
        <end position="236"/>
    </location>
</feature>
<feature type="transmembrane region" description="Helical" evidence="6">
    <location>
        <begin position="699"/>
        <end position="720"/>
    </location>
</feature>